<evidence type="ECO:0000256" key="3">
    <source>
        <dbReference type="ARBA" id="ARBA00023015"/>
    </source>
</evidence>
<dbReference type="SUPFAM" id="SSF46689">
    <property type="entry name" value="Homeodomain-like"/>
    <property type="match status" value="1"/>
</dbReference>
<dbReference type="PANTHER" id="PTHR45940:SF13">
    <property type="entry name" value="WUSCHEL-RELATED HOMEOBOX 1"/>
    <property type="match status" value="1"/>
</dbReference>
<dbReference type="GO" id="GO:0005634">
    <property type="term" value="C:nucleus"/>
    <property type="evidence" value="ECO:0007669"/>
    <property type="project" value="UniProtKB-SubCell"/>
</dbReference>
<organism evidence="12">
    <name type="scientific">Vigna angularis var. angularis</name>
    <dbReference type="NCBI Taxonomy" id="157739"/>
    <lineage>
        <taxon>Eukaryota</taxon>
        <taxon>Viridiplantae</taxon>
        <taxon>Streptophyta</taxon>
        <taxon>Embryophyta</taxon>
        <taxon>Tracheophyta</taxon>
        <taxon>Spermatophyta</taxon>
        <taxon>Magnoliopsida</taxon>
        <taxon>eudicotyledons</taxon>
        <taxon>Gunneridae</taxon>
        <taxon>Pentapetalae</taxon>
        <taxon>rosids</taxon>
        <taxon>fabids</taxon>
        <taxon>Fabales</taxon>
        <taxon>Fabaceae</taxon>
        <taxon>Papilionoideae</taxon>
        <taxon>50 kb inversion clade</taxon>
        <taxon>NPAAA clade</taxon>
        <taxon>indigoferoid/millettioid clade</taxon>
        <taxon>Phaseoleae</taxon>
        <taxon>Vigna</taxon>
    </lineage>
</organism>
<dbReference type="CDD" id="cd00086">
    <property type="entry name" value="homeodomain"/>
    <property type="match status" value="1"/>
</dbReference>
<evidence type="ECO:0000256" key="10">
    <source>
        <dbReference type="RuleBase" id="RU000682"/>
    </source>
</evidence>
<evidence type="ECO:0000313" key="12">
    <source>
        <dbReference type="EMBL" id="BAU03341.1"/>
    </source>
</evidence>
<evidence type="ECO:0000259" key="11">
    <source>
        <dbReference type="PROSITE" id="PS50071"/>
    </source>
</evidence>
<feature type="DNA-binding region" description="Homeobox" evidence="9">
    <location>
        <begin position="9"/>
        <end position="73"/>
    </location>
</feature>
<evidence type="ECO:0000256" key="7">
    <source>
        <dbReference type="ARBA" id="ARBA00023242"/>
    </source>
</evidence>
<dbReference type="Gene3D" id="1.10.10.60">
    <property type="entry name" value="Homeodomain-like"/>
    <property type="match status" value="1"/>
</dbReference>
<evidence type="ECO:0000256" key="2">
    <source>
        <dbReference type="ARBA" id="ARBA00022473"/>
    </source>
</evidence>
<dbReference type="GO" id="GO:0099402">
    <property type="term" value="P:plant organ development"/>
    <property type="evidence" value="ECO:0007669"/>
    <property type="project" value="InterPro"/>
</dbReference>
<keyword evidence="5 9" id="KW-0371">Homeobox</keyword>
<dbReference type="GO" id="GO:0003677">
    <property type="term" value="F:DNA binding"/>
    <property type="evidence" value="ECO:0007669"/>
    <property type="project" value="UniProtKB-UniRule"/>
</dbReference>
<evidence type="ECO:0000256" key="1">
    <source>
        <dbReference type="ARBA" id="ARBA00004123"/>
    </source>
</evidence>
<reference evidence="12" key="1">
    <citation type="journal article" date="2015" name="Sci. Rep.">
        <title>The power of single molecule real-time sequencing technology in the de novo assembly of a eukaryotic genome.</title>
        <authorList>
            <person name="Sakai H."/>
            <person name="Naito K."/>
            <person name="Ogiso-Tanaka E."/>
            <person name="Takahashi Y."/>
            <person name="Iseki K."/>
            <person name="Muto C."/>
            <person name="Satou K."/>
            <person name="Teruya K."/>
            <person name="Shiroma A."/>
            <person name="Shimoji M."/>
            <person name="Hirano T."/>
            <person name="Itoh T."/>
            <person name="Kaga A."/>
            <person name="Tomooka N."/>
        </authorList>
    </citation>
    <scope>NUCLEOTIDE SEQUENCE</scope>
</reference>
<evidence type="ECO:0000256" key="6">
    <source>
        <dbReference type="ARBA" id="ARBA00023163"/>
    </source>
</evidence>
<protein>
    <recommendedName>
        <fullName evidence="11">Homeobox domain-containing protein</fullName>
    </recommendedName>
</protein>
<feature type="domain" description="Homeobox" evidence="11">
    <location>
        <begin position="7"/>
        <end position="72"/>
    </location>
</feature>
<dbReference type="GO" id="GO:0003700">
    <property type="term" value="F:DNA-binding transcription factor activity"/>
    <property type="evidence" value="ECO:0007669"/>
    <property type="project" value="InterPro"/>
</dbReference>
<sequence>MNEMEMERYTSQRWRPTDDQVKMMTNIFSYGVTHPSRAQVVEIASRLRAFGEVSEYNVHCWFNNHGNRVRRWQADLDPTGTLFSQLPLYMYGKNPNYHYFWFEFYSSFSIIDTISLLEEYDWVIMRAPRLLNLFPVPIIIDDDRDVRQIPPPMLLTFRTRAPSTELSLRPPQPAREFFH</sequence>
<dbReference type="OrthoDB" id="1896656at2759"/>
<keyword evidence="4 9" id="KW-0238">DNA-binding</keyword>
<name>A0A0S3TEB9_PHAAN</name>
<dbReference type="Pfam" id="PF00046">
    <property type="entry name" value="Homeodomain"/>
    <property type="match status" value="1"/>
</dbReference>
<keyword evidence="3" id="KW-0805">Transcription regulation</keyword>
<dbReference type="InterPro" id="IPR001356">
    <property type="entry name" value="HD"/>
</dbReference>
<gene>
    <name evidence="12" type="primary">Vigan.UMG080500</name>
    <name evidence="12" type="ORF">VIGAN_UM080500</name>
</gene>
<dbReference type="InterPro" id="IPR009057">
    <property type="entry name" value="Homeodomain-like_sf"/>
</dbReference>
<keyword evidence="6" id="KW-0804">Transcription</keyword>
<comment type="similarity">
    <text evidence="8">Belongs to the WUS homeobox family.</text>
</comment>
<evidence type="ECO:0000256" key="5">
    <source>
        <dbReference type="ARBA" id="ARBA00023155"/>
    </source>
</evidence>
<dbReference type="InterPro" id="IPR044555">
    <property type="entry name" value="WUSCHEL-like"/>
</dbReference>
<keyword evidence="2" id="KW-0217">Developmental protein</keyword>
<dbReference type="PROSITE" id="PS50071">
    <property type="entry name" value="HOMEOBOX_2"/>
    <property type="match status" value="1"/>
</dbReference>
<proteinExistence type="inferred from homology"/>
<evidence type="ECO:0000256" key="4">
    <source>
        <dbReference type="ARBA" id="ARBA00023125"/>
    </source>
</evidence>
<keyword evidence="7 9" id="KW-0539">Nucleus</keyword>
<comment type="subcellular location">
    <subcellularLocation>
        <location evidence="1 9 10">Nucleus</location>
    </subcellularLocation>
</comment>
<dbReference type="AlphaFoldDB" id="A0A0S3TEB9"/>
<evidence type="ECO:0000256" key="8">
    <source>
        <dbReference type="ARBA" id="ARBA00024040"/>
    </source>
</evidence>
<dbReference type="PANTHER" id="PTHR45940">
    <property type="entry name" value="WUSCHEL-RELATED HOMEOBOX 1-RELATED"/>
    <property type="match status" value="1"/>
</dbReference>
<evidence type="ECO:0000256" key="9">
    <source>
        <dbReference type="PROSITE-ProRule" id="PRU00108"/>
    </source>
</evidence>
<accession>A0A0S3TEB9</accession>
<dbReference type="EMBL" id="AP015279">
    <property type="protein sequence ID" value="BAU03341.1"/>
    <property type="molecule type" value="Genomic_DNA"/>
</dbReference>